<protein>
    <submittedName>
        <fullName evidence="2">Uncharacterized protein</fullName>
    </submittedName>
</protein>
<comment type="caution">
    <text evidence="2">The sequence shown here is derived from an EMBL/GenBank/DDBJ whole genome shotgun (WGS) entry which is preliminary data.</text>
</comment>
<name>A0A1X0QA89_9MICR</name>
<dbReference type="AlphaFoldDB" id="A0A1X0QA89"/>
<sequence length="71" mass="8616">MKFITRFFLITLLISLIIQFKFKIYFFIPLIMLIILFGVFIVCISFHQAINQKTTEKSFIKEYENLIEKFK</sequence>
<dbReference type="VEuPathDB" id="MicrosporidiaDB:HERIO_1410"/>
<keyword evidence="3" id="KW-1185">Reference proteome</keyword>
<proteinExistence type="predicted"/>
<organism evidence="2 3">
    <name type="scientific">Hepatospora eriocheir</name>
    <dbReference type="NCBI Taxonomy" id="1081669"/>
    <lineage>
        <taxon>Eukaryota</taxon>
        <taxon>Fungi</taxon>
        <taxon>Fungi incertae sedis</taxon>
        <taxon>Microsporidia</taxon>
        <taxon>Hepatosporidae</taxon>
        <taxon>Hepatospora</taxon>
    </lineage>
</organism>
<dbReference type="Proteomes" id="UP000192356">
    <property type="component" value="Unassembled WGS sequence"/>
</dbReference>
<gene>
    <name evidence="2" type="ORF">HERIO_1410</name>
</gene>
<keyword evidence="1" id="KW-0472">Membrane</keyword>
<evidence type="ECO:0000313" key="3">
    <source>
        <dbReference type="Proteomes" id="UP000192356"/>
    </source>
</evidence>
<dbReference type="EMBL" id="LVKB01000069">
    <property type="protein sequence ID" value="ORD96676.1"/>
    <property type="molecule type" value="Genomic_DNA"/>
</dbReference>
<feature type="transmembrane region" description="Helical" evidence="1">
    <location>
        <begin position="30"/>
        <end position="50"/>
    </location>
</feature>
<keyword evidence="1" id="KW-0812">Transmembrane</keyword>
<reference evidence="2 3" key="1">
    <citation type="journal article" date="2017" name="Environ. Microbiol.">
        <title>Decay of the glycolytic pathway and adaptation to intranuclear parasitism within Enterocytozoonidae microsporidia.</title>
        <authorList>
            <person name="Wiredu Boakye D."/>
            <person name="Jaroenlak P."/>
            <person name="Prachumwat A."/>
            <person name="Williams T.A."/>
            <person name="Bateman K.S."/>
            <person name="Itsathitphaisarn O."/>
            <person name="Sritunyalucksana K."/>
            <person name="Paszkiewicz K.H."/>
            <person name="Moore K.A."/>
            <person name="Stentiford G.D."/>
            <person name="Williams B.A."/>
        </authorList>
    </citation>
    <scope>NUCLEOTIDE SEQUENCE [LARGE SCALE GENOMIC DNA]</scope>
    <source>
        <strain evidence="2 3">GB1</strain>
    </source>
</reference>
<accession>A0A1X0QA89</accession>
<evidence type="ECO:0000256" key="1">
    <source>
        <dbReference type="SAM" id="Phobius"/>
    </source>
</evidence>
<feature type="transmembrane region" description="Helical" evidence="1">
    <location>
        <begin position="7"/>
        <end position="24"/>
    </location>
</feature>
<keyword evidence="1" id="KW-1133">Transmembrane helix</keyword>
<evidence type="ECO:0000313" key="2">
    <source>
        <dbReference type="EMBL" id="ORD96676.1"/>
    </source>
</evidence>